<dbReference type="InterPro" id="IPR041854">
    <property type="entry name" value="BFD-like_2Fe2S-bd_dom_sf"/>
</dbReference>
<feature type="domain" description="BFD-like [2Fe-2S]-binding" evidence="1">
    <location>
        <begin position="2"/>
        <end position="51"/>
    </location>
</feature>
<name>A0A848KF83_9NOCA</name>
<gene>
    <name evidence="2" type="ORF">FGL95_17685</name>
</gene>
<sequence>MYVCICAAVSQAEARECIVHGEARSIEDIVNRCGAGGGCGSCHDRLADLLSKHSPTGAHATSAMSR</sequence>
<dbReference type="EMBL" id="VCQU01000006">
    <property type="protein sequence ID" value="NMN96871.1"/>
    <property type="molecule type" value="Genomic_DNA"/>
</dbReference>
<comment type="caution">
    <text evidence="2">The sequence shown here is derived from an EMBL/GenBank/DDBJ whole genome shotgun (WGS) entry which is preliminary data.</text>
</comment>
<dbReference type="InterPro" id="IPR007419">
    <property type="entry name" value="BFD-like_2Fe2S-bd_dom"/>
</dbReference>
<dbReference type="Gene3D" id="1.10.10.1100">
    <property type="entry name" value="BFD-like [2Fe-2S]-binding domain"/>
    <property type="match status" value="1"/>
</dbReference>
<organism evidence="2 3">
    <name type="scientific">Antrihabitans stalactiti</name>
    <dbReference type="NCBI Taxonomy" id="2584121"/>
    <lineage>
        <taxon>Bacteria</taxon>
        <taxon>Bacillati</taxon>
        <taxon>Actinomycetota</taxon>
        <taxon>Actinomycetes</taxon>
        <taxon>Mycobacteriales</taxon>
        <taxon>Nocardiaceae</taxon>
        <taxon>Antrihabitans</taxon>
    </lineage>
</organism>
<reference evidence="2 3" key="2">
    <citation type="submission" date="2020-06" db="EMBL/GenBank/DDBJ databases">
        <title>Antribacter stalactiti gen. nov., sp. nov., a new member of the family Nacardiaceae isolated from a cave.</title>
        <authorList>
            <person name="Kim I.S."/>
        </authorList>
    </citation>
    <scope>NUCLEOTIDE SEQUENCE [LARGE SCALE GENOMIC DNA]</scope>
    <source>
        <strain evidence="2 3">YC2-7</strain>
    </source>
</reference>
<protein>
    <submittedName>
        <fullName evidence="2">(2Fe-2S)-binding protein</fullName>
    </submittedName>
</protein>
<dbReference type="Pfam" id="PF04324">
    <property type="entry name" value="Fer2_BFD"/>
    <property type="match status" value="1"/>
</dbReference>
<dbReference type="Proteomes" id="UP000535543">
    <property type="component" value="Unassembled WGS sequence"/>
</dbReference>
<dbReference type="AlphaFoldDB" id="A0A848KF83"/>
<proteinExistence type="predicted"/>
<keyword evidence="3" id="KW-1185">Reference proteome</keyword>
<evidence type="ECO:0000313" key="3">
    <source>
        <dbReference type="Proteomes" id="UP000535543"/>
    </source>
</evidence>
<accession>A0A848KF83</accession>
<reference evidence="2 3" key="1">
    <citation type="submission" date="2019-05" db="EMBL/GenBank/DDBJ databases">
        <authorList>
            <person name="Lee S.D."/>
        </authorList>
    </citation>
    <scope>NUCLEOTIDE SEQUENCE [LARGE SCALE GENOMIC DNA]</scope>
    <source>
        <strain evidence="2 3">YC2-7</strain>
    </source>
</reference>
<evidence type="ECO:0000259" key="1">
    <source>
        <dbReference type="Pfam" id="PF04324"/>
    </source>
</evidence>
<evidence type="ECO:0000313" key="2">
    <source>
        <dbReference type="EMBL" id="NMN96871.1"/>
    </source>
</evidence>